<keyword evidence="1" id="KW-0472">Membrane</keyword>
<evidence type="ECO:0000313" key="2">
    <source>
        <dbReference type="EMBL" id="KAJ6847929.1"/>
    </source>
</evidence>
<proteinExistence type="predicted"/>
<dbReference type="EMBL" id="JANAVB010004798">
    <property type="protein sequence ID" value="KAJ6847929.1"/>
    <property type="molecule type" value="Genomic_DNA"/>
</dbReference>
<protein>
    <submittedName>
        <fullName evidence="2">Vegetative cell wall protein gp1-like</fullName>
    </submittedName>
</protein>
<name>A0AAX6I3X8_IRIPA</name>
<dbReference type="Proteomes" id="UP001140949">
    <property type="component" value="Unassembled WGS sequence"/>
</dbReference>
<evidence type="ECO:0000256" key="1">
    <source>
        <dbReference type="SAM" id="Phobius"/>
    </source>
</evidence>
<keyword evidence="1" id="KW-1133">Transmembrane helix</keyword>
<sequence>MVAAPEVVASGEVRLGRYMDFFFILFCFVSSVGHRILCTGIRMGWWTRDMQGQTRLTRHIFCVLVDDSVGGWWFNGGSGNGGGDEVRMWLCCGGRKEGWAATPYI</sequence>
<reference evidence="2" key="1">
    <citation type="journal article" date="2023" name="GigaByte">
        <title>Genome assembly of the bearded iris, Iris pallida Lam.</title>
        <authorList>
            <person name="Bruccoleri R.E."/>
            <person name="Oakeley E.J."/>
            <person name="Faust A.M.E."/>
            <person name="Altorfer M."/>
            <person name="Dessus-Babus S."/>
            <person name="Burckhardt D."/>
            <person name="Oertli M."/>
            <person name="Naumann U."/>
            <person name="Petersen F."/>
            <person name="Wong J."/>
        </authorList>
    </citation>
    <scope>NUCLEOTIDE SEQUENCE</scope>
    <source>
        <strain evidence="2">GSM-AAB239-AS_SAM_17_03QT</strain>
    </source>
</reference>
<gene>
    <name evidence="2" type="ORF">M6B38_116705</name>
</gene>
<organism evidence="2 3">
    <name type="scientific">Iris pallida</name>
    <name type="common">Sweet iris</name>
    <dbReference type="NCBI Taxonomy" id="29817"/>
    <lineage>
        <taxon>Eukaryota</taxon>
        <taxon>Viridiplantae</taxon>
        <taxon>Streptophyta</taxon>
        <taxon>Embryophyta</taxon>
        <taxon>Tracheophyta</taxon>
        <taxon>Spermatophyta</taxon>
        <taxon>Magnoliopsida</taxon>
        <taxon>Liliopsida</taxon>
        <taxon>Asparagales</taxon>
        <taxon>Iridaceae</taxon>
        <taxon>Iridoideae</taxon>
        <taxon>Irideae</taxon>
        <taxon>Iris</taxon>
    </lineage>
</organism>
<evidence type="ECO:0000313" key="3">
    <source>
        <dbReference type="Proteomes" id="UP001140949"/>
    </source>
</evidence>
<keyword evidence="3" id="KW-1185">Reference proteome</keyword>
<dbReference type="AlphaFoldDB" id="A0AAX6I3X8"/>
<comment type="caution">
    <text evidence="2">The sequence shown here is derived from an EMBL/GenBank/DDBJ whole genome shotgun (WGS) entry which is preliminary data.</text>
</comment>
<accession>A0AAX6I3X8</accession>
<keyword evidence="1" id="KW-0812">Transmembrane</keyword>
<reference evidence="2" key="2">
    <citation type="submission" date="2023-04" db="EMBL/GenBank/DDBJ databases">
        <authorList>
            <person name="Bruccoleri R.E."/>
            <person name="Oakeley E.J."/>
            <person name="Faust A.-M."/>
            <person name="Dessus-Babus S."/>
            <person name="Altorfer M."/>
            <person name="Burckhardt D."/>
            <person name="Oertli M."/>
            <person name="Naumann U."/>
            <person name="Petersen F."/>
            <person name="Wong J."/>
        </authorList>
    </citation>
    <scope>NUCLEOTIDE SEQUENCE</scope>
    <source>
        <strain evidence="2">GSM-AAB239-AS_SAM_17_03QT</strain>
        <tissue evidence="2">Leaf</tissue>
    </source>
</reference>
<feature type="transmembrane region" description="Helical" evidence="1">
    <location>
        <begin position="21"/>
        <end position="45"/>
    </location>
</feature>